<evidence type="ECO:0000313" key="2">
    <source>
        <dbReference type="Proteomes" id="UP001500841"/>
    </source>
</evidence>
<gene>
    <name evidence="1" type="ORF">GCM10022392_07620</name>
</gene>
<name>A0ABP7WH24_9SPHI</name>
<dbReference type="Proteomes" id="UP001500841">
    <property type="component" value="Unassembled WGS sequence"/>
</dbReference>
<dbReference type="EMBL" id="BAABCV010000002">
    <property type="protein sequence ID" value="GAA4088843.1"/>
    <property type="molecule type" value="Genomic_DNA"/>
</dbReference>
<protein>
    <submittedName>
        <fullName evidence="1">Uncharacterized protein</fullName>
    </submittedName>
</protein>
<proteinExistence type="predicted"/>
<accession>A0ABP7WH24</accession>
<sequence length="163" mass="18214">MYMKKYLLTVAIYLSCTHVFGQSINLLNIINLTSLNNEQAGSTLTANKAWALQYGEGVNGFIVEHYQTTAASQKKETLIVGQGVRTANGGILRTVSYLSPNIQDVMNLVEQAKGQGLIQNFRGSDRNGNIYIYENILYHMVVRISHNNDKAVIDITQKQIFVE</sequence>
<reference evidence="2" key="1">
    <citation type="journal article" date="2019" name="Int. J. Syst. Evol. Microbiol.">
        <title>The Global Catalogue of Microorganisms (GCM) 10K type strain sequencing project: providing services to taxonomists for standard genome sequencing and annotation.</title>
        <authorList>
            <consortium name="The Broad Institute Genomics Platform"/>
            <consortium name="The Broad Institute Genome Sequencing Center for Infectious Disease"/>
            <person name="Wu L."/>
            <person name="Ma J."/>
        </authorList>
    </citation>
    <scope>NUCLEOTIDE SEQUENCE [LARGE SCALE GENOMIC DNA]</scope>
    <source>
        <strain evidence="2">JCM 17085</strain>
    </source>
</reference>
<keyword evidence="2" id="KW-1185">Reference proteome</keyword>
<evidence type="ECO:0000313" key="1">
    <source>
        <dbReference type="EMBL" id="GAA4088843.1"/>
    </source>
</evidence>
<organism evidence="1 2">
    <name type="scientific">Mucilaginibacter panaciglaebae</name>
    <dbReference type="NCBI Taxonomy" id="502331"/>
    <lineage>
        <taxon>Bacteria</taxon>
        <taxon>Pseudomonadati</taxon>
        <taxon>Bacteroidota</taxon>
        <taxon>Sphingobacteriia</taxon>
        <taxon>Sphingobacteriales</taxon>
        <taxon>Sphingobacteriaceae</taxon>
        <taxon>Mucilaginibacter</taxon>
    </lineage>
</organism>
<comment type="caution">
    <text evidence="1">The sequence shown here is derived from an EMBL/GenBank/DDBJ whole genome shotgun (WGS) entry which is preliminary data.</text>
</comment>